<dbReference type="GO" id="GO:0005737">
    <property type="term" value="C:cytoplasm"/>
    <property type="evidence" value="ECO:0007669"/>
    <property type="project" value="UniProtKB-SubCell"/>
</dbReference>
<evidence type="ECO:0000313" key="4">
    <source>
        <dbReference type="EMBL" id="SEO69909.1"/>
    </source>
</evidence>
<dbReference type="SUPFAM" id="SSF52972">
    <property type="entry name" value="ITPase-like"/>
    <property type="match status" value="1"/>
</dbReference>
<dbReference type="CDD" id="cd00555">
    <property type="entry name" value="Maf"/>
    <property type="match status" value="1"/>
</dbReference>
<comment type="cofactor">
    <cofactor evidence="1 3">
        <name>a divalent metal cation</name>
        <dbReference type="ChEBI" id="CHEBI:60240"/>
    </cofactor>
</comment>
<dbReference type="HAMAP" id="MF_00528">
    <property type="entry name" value="Maf"/>
    <property type="match status" value="1"/>
</dbReference>
<dbReference type="RefSeq" id="WP_091941373.1">
    <property type="nucleotide sequence ID" value="NZ_FOEE01000003.1"/>
</dbReference>
<comment type="function">
    <text evidence="3">Nucleoside triphosphate pyrophosphatase. May have a dual role in cell division arrest and in preventing the incorporation of modified nucleotides into cellular nucleic acids.</text>
</comment>
<evidence type="ECO:0000256" key="1">
    <source>
        <dbReference type="ARBA" id="ARBA00001968"/>
    </source>
</evidence>
<feature type="active site" description="Proton acceptor" evidence="3">
    <location>
        <position position="75"/>
    </location>
</feature>
<dbReference type="Pfam" id="PF02545">
    <property type="entry name" value="Maf"/>
    <property type="match status" value="1"/>
</dbReference>
<evidence type="ECO:0000256" key="3">
    <source>
        <dbReference type="HAMAP-Rule" id="MF_00528"/>
    </source>
</evidence>
<evidence type="ECO:0000256" key="2">
    <source>
        <dbReference type="ARBA" id="ARBA00022801"/>
    </source>
</evidence>
<keyword evidence="3" id="KW-0546">Nucleotide metabolism</keyword>
<dbReference type="Gene3D" id="3.90.950.10">
    <property type="match status" value="1"/>
</dbReference>
<dbReference type="PANTHER" id="PTHR43213:SF5">
    <property type="entry name" value="BIFUNCTIONAL DTTP_UTP PYROPHOSPHATASE_METHYLTRANSFERASE PROTEIN-RELATED"/>
    <property type="match status" value="1"/>
</dbReference>
<dbReference type="PIRSF" id="PIRSF006305">
    <property type="entry name" value="Maf"/>
    <property type="match status" value="1"/>
</dbReference>
<dbReference type="GO" id="GO:0047429">
    <property type="term" value="F:nucleoside triphosphate diphosphatase activity"/>
    <property type="evidence" value="ECO:0007669"/>
    <property type="project" value="UniProtKB-EC"/>
</dbReference>
<comment type="similarity">
    <text evidence="3">Belongs to the Maf family.</text>
</comment>
<dbReference type="AlphaFoldDB" id="A0A1H8RTE1"/>
<keyword evidence="2 3" id="KW-0378">Hydrolase</keyword>
<proteinExistence type="inferred from homology"/>
<comment type="caution">
    <text evidence="3">Lacks conserved residue(s) required for the propagation of feature annotation.</text>
</comment>
<dbReference type="EMBL" id="FOEE01000003">
    <property type="protein sequence ID" value="SEO69909.1"/>
    <property type="molecule type" value="Genomic_DNA"/>
</dbReference>
<dbReference type="EC" id="3.6.1.9" evidence="3"/>
<dbReference type="InterPro" id="IPR003697">
    <property type="entry name" value="Maf-like"/>
</dbReference>
<comment type="catalytic activity">
    <reaction evidence="3">
        <text>a 2'-deoxyribonucleoside 5'-triphosphate + H2O = a 2'-deoxyribonucleoside 5'-phosphate + diphosphate + H(+)</text>
        <dbReference type="Rhea" id="RHEA:44644"/>
        <dbReference type="ChEBI" id="CHEBI:15377"/>
        <dbReference type="ChEBI" id="CHEBI:15378"/>
        <dbReference type="ChEBI" id="CHEBI:33019"/>
        <dbReference type="ChEBI" id="CHEBI:61560"/>
        <dbReference type="ChEBI" id="CHEBI:65317"/>
        <dbReference type="EC" id="3.6.1.9"/>
    </reaction>
</comment>
<protein>
    <recommendedName>
        <fullName evidence="3">Nucleoside triphosphate pyrophosphatase</fullName>
        <ecNumber evidence="3">3.6.1.9</ecNumber>
    </recommendedName>
    <alternativeName>
        <fullName evidence="3">Nucleotide pyrophosphatase</fullName>
        <shortName evidence="3">Nucleotide PPase</shortName>
    </alternativeName>
</protein>
<accession>A0A1H8RTE1</accession>
<gene>
    <name evidence="4" type="ORF">SAMN05660991_01337</name>
</gene>
<reference evidence="5" key="1">
    <citation type="submission" date="2016-10" db="EMBL/GenBank/DDBJ databases">
        <authorList>
            <person name="Varghese N."/>
            <person name="Submissions S."/>
        </authorList>
    </citation>
    <scope>NUCLEOTIDE SEQUENCE [LARGE SCALE GENOMIC DNA]</scope>
    <source>
        <strain evidence="5">DSM 45413</strain>
    </source>
</reference>
<sequence length="205" mass="21234">MTAATALRRLVLASASPARLSLLRQAGLAPVVVVSDVDETAVTAHRVAERVALLAAAKAAAVAEKETEALVIGADSLLEYRGQAMGKPADVHEARDRWQHIGGRSGVLHTGQALFDVQDGAVVGRDVAVVSTTVHFARPSAAELEAYLATGEPLAVAGAFTLDGLGASFVRRIDGDAAAVVGLSLAVLRTQLASRGVAVTDLWRR</sequence>
<organism evidence="4 5">
    <name type="scientific">Trujillonella endophytica</name>
    <dbReference type="NCBI Taxonomy" id="673521"/>
    <lineage>
        <taxon>Bacteria</taxon>
        <taxon>Bacillati</taxon>
        <taxon>Actinomycetota</taxon>
        <taxon>Actinomycetes</taxon>
        <taxon>Geodermatophilales</taxon>
        <taxon>Geodermatophilaceae</taxon>
        <taxon>Trujillonella</taxon>
    </lineage>
</organism>
<dbReference type="Proteomes" id="UP000198960">
    <property type="component" value="Unassembled WGS sequence"/>
</dbReference>
<evidence type="ECO:0000313" key="5">
    <source>
        <dbReference type="Proteomes" id="UP000198960"/>
    </source>
</evidence>
<dbReference type="PANTHER" id="PTHR43213">
    <property type="entry name" value="BIFUNCTIONAL DTTP/UTP PYROPHOSPHATASE/METHYLTRANSFERASE PROTEIN-RELATED"/>
    <property type="match status" value="1"/>
</dbReference>
<dbReference type="OrthoDB" id="3527985at2"/>
<name>A0A1H8RTE1_9ACTN</name>
<dbReference type="NCBIfam" id="TIGR00172">
    <property type="entry name" value="maf"/>
    <property type="match status" value="1"/>
</dbReference>
<keyword evidence="3" id="KW-0963">Cytoplasm</keyword>
<dbReference type="GO" id="GO:0009117">
    <property type="term" value="P:nucleotide metabolic process"/>
    <property type="evidence" value="ECO:0007669"/>
    <property type="project" value="UniProtKB-KW"/>
</dbReference>
<dbReference type="STRING" id="673521.SAMN05660991_01337"/>
<comment type="catalytic activity">
    <reaction evidence="3">
        <text>a ribonucleoside 5'-triphosphate + H2O = a ribonucleoside 5'-phosphate + diphosphate + H(+)</text>
        <dbReference type="Rhea" id="RHEA:23996"/>
        <dbReference type="ChEBI" id="CHEBI:15377"/>
        <dbReference type="ChEBI" id="CHEBI:15378"/>
        <dbReference type="ChEBI" id="CHEBI:33019"/>
        <dbReference type="ChEBI" id="CHEBI:58043"/>
        <dbReference type="ChEBI" id="CHEBI:61557"/>
        <dbReference type="EC" id="3.6.1.9"/>
    </reaction>
</comment>
<comment type="subcellular location">
    <subcellularLocation>
        <location evidence="3">Cytoplasm</location>
    </subcellularLocation>
</comment>
<dbReference type="InterPro" id="IPR029001">
    <property type="entry name" value="ITPase-like_fam"/>
</dbReference>
<keyword evidence="5" id="KW-1185">Reference proteome</keyword>